<evidence type="ECO:0000313" key="2">
    <source>
        <dbReference type="EMBL" id="KAH7120197.1"/>
    </source>
</evidence>
<feature type="region of interest" description="Disordered" evidence="1">
    <location>
        <begin position="1"/>
        <end position="111"/>
    </location>
</feature>
<organism evidence="2 3">
    <name type="scientific">Dactylonectria estremocensis</name>
    <dbReference type="NCBI Taxonomy" id="1079267"/>
    <lineage>
        <taxon>Eukaryota</taxon>
        <taxon>Fungi</taxon>
        <taxon>Dikarya</taxon>
        <taxon>Ascomycota</taxon>
        <taxon>Pezizomycotina</taxon>
        <taxon>Sordariomycetes</taxon>
        <taxon>Hypocreomycetidae</taxon>
        <taxon>Hypocreales</taxon>
        <taxon>Nectriaceae</taxon>
        <taxon>Dactylonectria</taxon>
    </lineage>
</organism>
<evidence type="ECO:0000313" key="3">
    <source>
        <dbReference type="Proteomes" id="UP000717696"/>
    </source>
</evidence>
<reference evidence="2" key="1">
    <citation type="journal article" date="2021" name="Nat. Commun.">
        <title>Genetic determinants of endophytism in the Arabidopsis root mycobiome.</title>
        <authorList>
            <person name="Mesny F."/>
            <person name="Miyauchi S."/>
            <person name="Thiergart T."/>
            <person name="Pickel B."/>
            <person name="Atanasova L."/>
            <person name="Karlsson M."/>
            <person name="Huettel B."/>
            <person name="Barry K.W."/>
            <person name="Haridas S."/>
            <person name="Chen C."/>
            <person name="Bauer D."/>
            <person name="Andreopoulos W."/>
            <person name="Pangilinan J."/>
            <person name="LaButti K."/>
            <person name="Riley R."/>
            <person name="Lipzen A."/>
            <person name="Clum A."/>
            <person name="Drula E."/>
            <person name="Henrissat B."/>
            <person name="Kohler A."/>
            <person name="Grigoriev I.V."/>
            <person name="Martin F.M."/>
            <person name="Hacquard S."/>
        </authorList>
    </citation>
    <scope>NUCLEOTIDE SEQUENCE</scope>
    <source>
        <strain evidence="2">MPI-CAGE-AT-0021</strain>
    </source>
</reference>
<accession>A0A9P9IHF4</accession>
<name>A0A9P9IHF4_9HYPO</name>
<dbReference type="AlphaFoldDB" id="A0A9P9IHF4"/>
<feature type="compositionally biased region" description="Pro residues" evidence="1">
    <location>
        <begin position="44"/>
        <end position="53"/>
    </location>
</feature>
<dbReference type="EMBL" id="JAGMUU010000029">
    <property type="protein sequence ID" value="KAH7120197.1"/>
    <property type="molecule type" value="Genomic_DNA"/>
</dbReference>
<dbReference type="OrthoDB" id="5098281at2759"/>
<proteinExistence type="predicted"/>
<evidence type="ECO:0000256" key="1">
    <source>
        <dbReference type="SAM" id="MobiDB-lite"/>
    </source>
</evidence>
<protein>
    <submittedName>
        <fullName evidence="2">Uncharacterized protein</fullName>
    </submittedName>
</protein>
<comment type="caution">
    <text evidence="2">The sequence shown here is derived from an EMBL/GenBank/DDBJ whole genome shotgun (WGS) entry which is preliminary data.</text>
</comment>
<keyword evidence="3" id="KW-1185">Reference proteome</keyword>
<dbReference type="Proteomes" id="UP000717696">
    <property type="component" value="Unassembled WGS sequence"/>
</dbReference>
<sequence>MFSVPDASNRDRKNDASAPHHNVESLKGIPSSSMQPDSSLLPSPFTPPSPPYPEAKKHSSPHTLHSTSPPPRQDALLVSDLSRPHVSSRPPLPPASDPHSSPLSGPDIPPHLLHGVIKTGVEHGHEYARLLLSRQSYQTSLSILHQSLYAYIKVSSSNTTSVTAPKGSIKTEVNVFNKDGFYNSHIDINPICTRIHAYLTQEERELYTPNTFFYADGRFSAAQSAVGTLKISVQALSLSRHPDDVSDFEEYRRYLPGQWCPMVTVIGSVPPPSDNTSDPSEPRRFTVETSVYDASKASPVPFSVACFFENTKRWQKVRTPSPGALLSITAKVAGRTTDTNQLALAKEKKEKKKGRRLVATEGRMGLNKEGKTAL</sequence>
<gene>
    <name evidence="2" type="ORF">B0J13DRAFT_649681</name>
</gene>